<sequence length="159" mass="16330">MRADARASTRASCFGHGNPKALKTNRTPTYAHVDSKTGSCTFTPKKAGKFAFSVLEEGATEAAYSALVNITPAPASEVVTAKPTKDTAASSEKEPAPEAAKGPVPASPQGPAPVPASKAPQPMAMKPEAKMVPSSSSKAEAARKANAKRALYDIAAFAM</sequence>
<protein>
    <submittedName>
        <fullName evidence="2">Uncharacterized protein</fullName>
    </submittedName>
</protein>
<reference evidence="2" key="1">
    <citation type="journal article" date="2020" name="Fungal Divers.">
        <title>Resolving the Mortierellaceae phylogeny through synthesis of multi-gene phylogenetics and phylogenomics.</title>
        <authorList>
            <person name="Vandepol N."/>
            <person name="Liber J."/>
            <person name="Desiro A."/>
            <person name="Na H."/>
            <person name="Kennedy M."/>
            <person name="Barry K."/>
            <person name="Grigoriev I.V."/>
            <person name="Miller A.N."/>
            <person name="O'Donnell K."/>
            <person name="Stajich J.E."/>
            <person name="Bonito G."/>
        </authorList>
    </citation>
    <scope>NUCLEOTIDE SEQUENCE</scope>
    <source>
        <strain evidence="2">NVP1</strain>
    </source>
</reference>
<comment type="caution">
    <text evidence="2">The sequence shown here is derived from an EMBL/GenBank/DDBJ whole genome shotgun (WGS) entry which is preliminary data.</text>
</comment>
<dbReference type="Proteomes" id="UP000696485">
    <property type="component" value="Unassembled WGS sequence"/>
</dbReference>
<dbReference type="EMBL" id="JAAAUY010000128">
    <property type="protein sequence ID" value="KAF9334826.1"/>
    <property type="molecule type" value="Genomic_DNA"/>
</dbReference>
<evidence type="ECO:0000256" key="1">
    <source>
        <dbReference type="SAM" id="MobiDB-lite"/>
    </source>
</evidence>
<evidence type="ECO:0000313" key="2">
    <source>
        <dbReference type="EMBL" id="KAF9334826.1"/>
    </source>
</evidence>
<keyword evidence="3" id="KW-1185">Reference proteome</keyword>
<feature type="region of interest" description="Disordered" evidence="1">
    <location>
        <begin position="1"/>
        <end position="21"/>
    </location>
</feature>
<evidence type="ECO:0000313" key="3">
    <source>
        <dbReference type="Proteomes" id="UP000696485"/>
    </source>
</evidence>
<organism evidence="2 3">
    <name type="scientific">Podila minutissima</name>
    <dbReference type="NCBI Taxonomy" id="64525"/>
    <lineage>
        <taxon>Eukaryota</taxon>
        <taxon>Fungi</taxon>
        <taxon>Fungi incertae sedis</taxon>
        <taxon>Mucoromycota</taxon>
        <taxon>Mortierellomycotina</taxon>
        <taxon>Mortierellomycetes</taxon>
        <taxon>Mortierellales</taxon>
        <taxon>Mortierellaceae</taxon>
        <taxon>Podila</taxon>
    </lineage>
</organism>
<dbReference type="AlphaFoldDB" id="A0A9P5VP25"/>
<gene>
    <name evidence="2" type="ORF">BG006_001417</name>
</gene>
<name>A0A9P5VP25_9FUNG</name>
<proteinExistence type="predicted"/>
<feature type="compositionally biased region" description="Pro residues" evidence="1">
    <location>
        <begin position="105"/>
        <end position="114"/>
    </location>
</feature>
<feature type="region of interest" description="Disordered" evidence="1">
    <location>
        <begin position="75"/>
        <end position="144"/>
    </location>
</feature>
<accession>A0A9P5VP25</accession>